<sequence length="843" mass="90854">MGGKSNKYANNSQPNNSRGGEIKVMKKFVNALLAFVLVFALAMPAMAAAPSDVAGTDYEDAVAKLTALGVLNGYPDGTFRPANDITRAEFAKIIVIATGKEAAADLLKGTSAFSDIDGDEWYAGYVAAAASYGYIKGYPDGTFQPKKNITGQEVVTVLLRALGYNDELPGNWPFDYLIKANELGLFEGTDFAAAVNANRGLVAQLTSATLDQKVVAYDADADKFDVVKDANSNDVIFVNDKLGADFKTAVVTEPELDADGKILLDGTATAFATDAYVGAWALGQNVNYLLNDDNEITYLAPATNYVVNGTVDENGKLIVDDVEYTFSGATIFYNGVQDDSYTLVEGDNVKAFLSTEDGTAVRFAVVDGYDLEGKFVASTTETSRYQYVDYTDGGFYVDEDTVITLNGASATFDDIKEGQVLYVSFPGGDTSKTAIKVDLVEKSVTGKVTRIKDSEYTINGVAYKSNVVLSLGTEYTVTLDKDDVIVKAVEVTEETTENTTVVGYYLSSEEYNVLDENNKITQVVDIKVANLDGDVVTYRATVSDVDNIDTGYALNGLYTFTIDADGKAVVDSVYGSAADFTFEQTATIAEDGVGTSSVTFDTYGKFNVTSDTKIWQISFDDETNEVVVKTLTLADLSEYDEVQYVVDADDAFSLAYIFLTAEVVSTSDDQLDPVYGFAVATSQEQVLEGEDTVTYTYLTLNVDGTEVTYTVDNDTTLPDLSSATPFVKLTDEVTVDGTFDMVTVLPLSDATVTFDGNVFSLDNGANEYVFVDGTTKVLVKTVDTTGDETVTTYELGAYFNVQDAKYDQDLQTPEFSYKGTVVSSGDLFGGKEVADVIVIERTK</sequence>
<accession>A0A1D2YVK9</accession>
<keyword evidence="5" id="KW-1185">Reference proteome</keyword>
<reference evidence="4 5" key="1">
    <citation type="submission" date="2016-09" db="EMBL/GenBank/DDBJ databases">
        <title>Draft genome sequence for the type strain of Vulcanibacillus modesticaldus BR, a strictly anaerobic, moderately thermophilic, and nitrate-reducing bacterium from deep sea-hydrothermal vents of the Mid-Atlantic Ridge.</title>
        <authorList>
            <person name="Abin C.A."/>
            <person name="Hollibaugh J.T."/>
        </authorList>
    </citation>
    <scope>NUCLEOTIDE SEQUENCE [LARGE SCALE GENOMIC DNA]</scope>
    <source>
        <strain evidence="4 5">BR</strain>
    </source>
</reference>
<evidence type="ECO:0000259" key="3">
    <source>
        <dbReference type="PROSITE" id="PS51272"/>
    </source>
</evidence>
<evidence type="ECO:0000256" key="1">
    <source>
        <dbReference type="ARBA" id="ARBA00022729"/>
    </source>
</evidence>
<gene>
    <name evidence="4" type="ORF">BHF71_00915</name>
</gene>
<dbReference type="AlphaFoldDB" id="A0A1D2YVK9"/>
<dbReference type="RefSeq" id="WP_069656255.1">
    <property type="nucleotide sequence ID" value="NZ_MIJF01000013.1"/>
</dbReference>
<feature type="domain" description="SLH" evidence="3">
    <location>
        <begin position="109"/>
        <end position="172"/>
    </location>
</feature>
<evidence type="ECO:0000313" key="5">
    <source>
        <dbReference type="Proteomes" id="UP000243739"/>
    </source>
</evidence>
<feature type="chain" id="PRO_5008912771" description="SLH domain-containing protein" evidence="2">
    <location>
        <begin position="48"/>
        <end position="843"/>
    </location>
</feature>
<evidence type="ECO:0000256" key="2">
    <source>
        <dbReference type="SAM" id="SignalP"/>
    </source>
</evidence>
<dbReference type="STRING" id="337097.BHF71_00915"/>
<comment type="caution">
    <text evidence="4">The sequence shown here is derived from an EMBL/GenBank/DDBJ whole genome shotgun (WGS) entry which is preliminary data.</text>
</comment>
<protein>
    <recommendedName>
        <fullName evidence="3">SLH domain-containing protein</fullName>
    </recommendedName>
</protein>
<dbReference type="EMBL" id="MIJF01000013">
    <property type="protein sequence ID" value="OEF99768.1"/>
    <property type="molecule type" value="Genomic_DNA"/>
</dbReference>
<dbReference type="PANTHER" id="PTHR43308">
    <property type="entry name" value="OUTER MEMBRANE PROTEIN ALPHA-RELATED"/>
    <property type="match status" value="1"/>
</dbReference>
<keyword evidence="1 2" id="KW-0732">Signal</keyword>
<proteinExistence type="predicted"/>
<organism evidence="4 5">
    <name type="scientific">Vulcanibacillus modesticaldus</name>
    <dbReference type="NCBI Taxonomy" id="337097"/>
    <lineage>
        <taxon>Bacteria</taxon>
        <taxon>Bacillati</taxon>
        <taxon>Bacillota</taxon>
        <taxon>Bacilli</taxon>
        <taxon>Bacillales</taxon>
        <taxon>Bacillaceae</taxon>
        <taxon>Vulcanibacillus</taxon>
    </lineage>
</organism>
<dbReference type="Proteomes" id="UP000243739">
    <property type="component" value="Unassembled WGS sequence"/>
</dbReference>
<name>A0A1D2YVK9_9BACI</name>
<evidence type="ECO:0000313" key="4">
    <source>
        <dbReference type="EMBL" id="OEF99768.1"/>
    </source>
</evidence>
<feature type="domain" description="SLH" evidence="3">
    <location>
        <begin position="45"/>
        <end position="108"/>
    </location>
</feature>
<dbReference type="OrthoDB" id="5845122at2"/>
<dbReference type="InterPro" id="IPR051465">
    <property type="entry name" value="Cell_Envelope_Struct_Comp"/>
</dbReference>
<dbReference type="InterPro" id="IPR001119">
    <property type="entry name" value="SLH_dom"/>
</dbReference>
<dbReference type="PROSITE" id="PS51272">
    <property type="entry name" value="SLH"/>
    <property type="match status" value="2"/>
</dbReference>
<dbReference type="Pfam" id="PF00395">
    <property type="entry name" value="SLH"/>
    <property type="match status" value="2"/>
</dbReference>
<feature type="signal peptide" evidence="2">
    <location>
        <begin position="1"/>
        <end position="47"/>
    </location>
</feature>